<comment type="caution">
    <text evidence="1">The sequence shown here is derived from an EMBL/GenBank/DDBJ whole genome shotgun (WGS) entry which is preliminary data.</text>
</comment>
<sequence length="75" mass="8079">MKGSSNGAWRRCLGVAQAISSCAEEELGEGEVLGEVGTYFFNWRSTTGIPPRCGFSDGTERGNGLEYLLGKMETL</sequence>
<dbReference type="EMBL" id="BGPR01000161">
    <property type="protein sequence ID" value="GBM00878.1"/>
    <property type="molecule type" value="Genomic_DNA"/>
</dbReference>
<evidence type="ECO:0000313" key="1">
    <source>
        <dbReference type="EMBL" id="GBM00878.1"/>
    </source>
</evidence>
<proteinExistence type="predicted"/>
<evidence type="ECO:0000313" key="2">
    <source>
        <dbReference type="Proteomes" id="UP000499080"/>
    </source>
</evidence>
<organism evidence="1 2">
    <name type="scientific">Araneus ventricosus</name>
    <name type="common">Orbweaver spider</name>
    <name type="synonym">Epeira ventricosa</name>
    <dbReference type="NCBI Taxonomy" id="182803"/>
    <lineage>
        <taxon>Eukaryota</taxon>
        <taxon>Metazoa</taxon>
        <taxon>Ecdysozoa</taxon>
        <taxon>Arthropoda</taxon>
        <taxon>Chelicerata</taxon>
        <taxon>Arachnida</taxon>
        <taxon>Araneae</taxon>
        <taxon>Araneomorphae</taxon>
        <taxon>Entelegynae</taxon>
        <taxon>Araneoidea</taxon>
        <taxon>Araneidae</taxon>
        <taxon>Araneus</taxon>
    </lineage>
</organism>
<accession>A0A4Y2CAQ8</accession>
<dbReference type="AlphaFoldDB" id="A0A4Y2CAQ8"/>
<name>A0A4Y2CAQ8_ARAVE</name>
<keyword evidence="2" id="KW-1185">Reference proteome</keyword>
<protein>
    <submittedName>
        <fullName evidence="1">Uncharacterized protein</fullName>
    </submittedName>
</protein>
<reference evidence="1 2" key="1">
    <citation type="journal article" date="2019" name="Sci. Rep.">
        <title>Orb-weaving spider Araneus ventricosus genome elucidates the spidroin gene catalogue.</title>
        <authorList>
            <person name="Kono N."/>
            <person name="Nakamura H."/>
            <person name="Ohtoshi R."/>
            <person name="Moran D.A.P."/>
            <person name="Shinohara A."/>
            <person name="Yoshida Y."/>
            <person name="Fujiwara M."/>
            <person name="Mori M."/>
            <person name="Tomita M."/>
            <person name="Arakawa K."/>
        </authorList>
    </citation>
    <scope>NUCLEOTIDE SEQUENCE [LARGE SCALE GENOMIC DNA]</scope>
</reference>
<dbReference type="Proteomes" id="UP000499080">
    <property type="component" value="Unassembled WGS sequence"/>
</dbReference>
<dbReference type="PROSITE" id="PS51257">
    <property type="entry name" value="PROKAR_LIPOPROTEIN"/>
    <property type="match status" value="1"/>
</dbReference>
<gene>
    <name evidence="1" type="ORF">AVEN_257382_1</name>
</gene>